<protein>
    <submittedName>
        <fullName evidence="1">Uncharacterized protein</fullName>
    </submittedName>
</protein>
<dbReference type="KEGG" id="shj:SHELI_v1c09820"/>
<sequence>MNFLDTWKEIFFSEEFLGPQFYKASLTRTTNIDLIEPGDEYFVKSWEAIIRDINDRVDWEVIESTEDLINFLYTNKNSVNQIVGLIHKQAANKITKHIDNVIKWLKEKY</sequence>
<dbReference type="RefSeq" id="WP_069117248.1">
    <property type="nucleotide sequence ID" value="NZ_CP017015.1"/>
</dbReference>
<reference evidence="1 2" key="1">
    <citation type="submission" date="2016-08" db="EMBL/GenBank/DDBJ databases">
        <title>Complete genome sequence of Spiroplasma helicoides TABS-2 (DSM 22551).</title>
        <authorList>
            <person name="Shen W.-Y."/>
            <person name="Lo W.-S."/>
            <person name="Lai Y.-C."/>
            <person name="Kuo C.-H."/>
        </authorList>
    </citation>
    <scope>NUCLEOTIDE SEQUENCE [LARGE SCALE GENOMIC DNA]</scope>
    <source>
        <strain evidence="1 2">TABS-2</strain>
    </source>
</reference>
<name>A0A1B3SLW6_9MOLU</name>
<accession>A0A1B3SLW6</accession>
<proteinExistence type="predicted"/>
<gene>
    <name evidence="1" type="ORF">SHELI_v1c09820</name>
</gene>
<dbReference type="AlphaFoldDB" id="A0A1B3SLW6"/>
<keyword evidence="2" id="KW-1185">Reference proteome</keyword>
<evidence type="ECO:0000313" key="1">
    <source>
        <dbReference type="EMBL" id="AOG60929.1"/>
    </source>
</evidence>
<dbReference type="STRING" id="216938.SHELI_v1c09820"/>
<dbReference type="EMBL" id="CP017015">
    <property type="protein sequence ID" value="AOG60929.1"/>
    <property type="molecule type" value="Genomic_DNA"/>
</dbReference>
<organism evidence="1 2">
    <name type="scientific">Spiroplasma helicoides</name>
    <dbReference type="NCBI Taxonomy" id="216938"/>
    <lineage>
        <taxon>Bacteria</taxon>
        <taxon>Bacillati</taxon>
        <taxon>Mycoplasmatota</taxon>
        <taxon>Mollicutes</taxon>
        <taxon>Entomoplasmatales</taxon>
        <taxon>Spiroplasmataceae</taxon>
        <taxon>Spiroplasma</taxon>
    </lineage>
</organism>
<dbReference type="Proteomes" id="UP000094378">
    <property type="component" value="Chromosome"/>
</dbReference>
<evidence type="ECO:0000313" key="2">
    <source>
        <dbReference type="Proteomes" id="UP000094378"/>
    </source>
</evidence>